<dbReference type="RefSeq" id="WP_063704167.1">
    <property type="nucleotide sequence ID" value="NZ_LUUB01000079.1"/>
</dbReference>
<dbReference type="EMBL" id="LUUB01000079">
    <property type="protein sequence ID" value="OAF05812.1"/>
    <property type="molecule type" value="Genomic_DNA"/>
</dbReference>
<reference evidence="1 2" key="1">
    <citation type="submission" date="2016-03" db="EMBL/GenBank/DDBJ databases">
        <title>Draft Genome Sequence of the Strain BR 10245 (Bradyrhizobium sp.) isolated from nodules of Centrolobium paraense.</title>
        <authorList>
            <person name="Simoes-Araujo J.L.Sr."/>
            <person name="Barauna A.C."/>
            <person name="Silva K."/>
            <person name="Zilli J.E."/>
        </authorList>
    </citation>
    <scope>NUCLEOTIDE SEQUENCE [LARGE SCALE GENOMIC DNA]</scope>
    <source>
        <strain evidence="1 2">BR 10245</strain>
    </source>
</reference>
<organism evidence="1 2">
    <name type="scientific">Bradyrhizobium centrolobii</name>
    <dbReference type="NCBI Taxonomy" id="1505087"/>
    <lineage>
        <taxon>Bacteria</taxon>
        <taxon>Pseudomonadati</taxon>
        <taxon>Pseudomonadota</taxon>
        <taxon>Alphaproteobacteria</taxon>
        <taxon>Hyphomicrobiales</taxon>
        <taxon>Nitrobacteraceae</taxon>
        <taxon>Bradyrhizobium</taxon>
    </lineage>
</organism>
<name>A0A176YGP6_9BRAD</name>
<evidence type="ECO:0000313" key="1">
    <source>
        <dbReference type="EMBL" id="OAF05812.1"/>
    </source>
</evidence>
<dbReference type="Proteomes" id="UP000076959">
    <property type="component" value="Unassembled WGS sequence"/>
</dbReference>
<dbReference type="AlphaFoldDB" id="A0A176YGP6"/>
<comment type="caution">
    <text evidence="1">The sequence shown here is derived from an EMBL/GenBank/DDBJ whole genome shotgun (WGS) entry which is preliminary data.</text>
</comment>
<proteinExistence type="predicted"/>
<accession>A0A176YGP6</accession>
<keyword evidence="2" id="KW-1185">Reference proteome</keyword>
<protein>
    <submittedName>
        <fullName evidence="1">Uncharacterized protein</fullName>
    </submittedName>
</protein>
<gene>
    <name evidence="1" type="ORF">AYJ54_02670</name>
</gene>
<dbReference type="OrthoDB" id="9869649at2"/>
<sequence>MFKLLSDSQQPTLPLPYRYLSVYKVLEKEFKVGKKWPGLPGLLSPYEAEYRNLRISGRSLENYIHEVRDLCAHIKLDTSPATLGITGLNNEELGKVEQLFALLKKIVLQHLTTVLPIQVQHAPPQQSIADSRATEPEVKARLDRVRDEDQAAELERQADHWEHEAHGRPAALSDAFLECARQARKLAGLLKMLAC</sequence>
<evidence type="ECO:0000313" key="2">
    <source>
        <dbReference type="Proteomes" id="UP000076959"/>
    </source>
</evidence>